<dbReference type="AlphaFoldDB" id="A0AAV0VMP3"/>
<name>A0AAV0VMP3_9HEMI</name>
<sequence>MRTLRFGSPENCKTREESSSLWVTRDRLRRLSGAAVDNVIWRSAVYTLKHLADFRFWAFFDGCRAITRTSAKDLNRYPRGEPRAIR</sequence>
<organism evidence="1 2">
    <name type="scientific">Macrosiphum euphorbiae</name>
    <name type="common">potato aphid</name>
    <dbReference type="NCBI Taxonomy" id="13131"/>
    <lineage>
        <taxon>Eukaryota</taxon>
        <taxon>Metazoa</taxon>
        <taxon>Ecdysozoa</taxon>
        <taxon>Arthropoda</taxon>
        <taxon>Hexapoda</taxon>
        <taxon>Insecta</taxon>
        <taxon>Pterygota</taxon>
        <taxon>Neoptera</taxon>
        <taxon>Paraneoptera</taxon>
        <taxon>Hemiptera</taxon>
        <taxon>Sternorrhyncha</taxon>
        <taxon>Aphidomorpha</taxon>
        <taxon>Aphidoidea</taxon>
        <taxon>Aphididae</taxon>
        <taxon>Macrosiphini</taxon>
        <taxon>Macrosiphum</taxon>
    </lineage>
</organism>
<reference evidence="1 2" key="1">
    <citation type="submission" date="2023-01" db="EMBL/GenBank/DDBJ databases">
        <authorList>
            <person name="Whitehead M."/>
        </authorList>
    </citation>
    <scope>NUCLEOTIDE SEQUENCE [LARGE SCALE GENOMIC DNA]</scope>
</reference>
<dbReference type="EMBL" id="CARXXK010000001">
    <property type="protein sequence ID" value="CAI6344177.1"/>
    <property type="molecule type" value="Genomic_DNA"/>
</dbReference>
<evidence type="ECO:0000313" key="1">
    <source>
        <dbReference type="EMBL" id="CAI6344177.1"/>
    </source>
</evidence>
<evidence type="ECO:0000313" key="2">
    <source>
        <dbReference type="Proteomes" id="UP001160148"/>
    </source>
</evidence>
<accession>A0AAV0VMP3</accession>
<protein>
    <submittedName>
        <fullName evidence="1">Uncharacterized protein</fullName>
    </submittedName>
</protein>
<dbReference type="Proteomes" id="UP001160148">
    <property type="component" value="Unassembled WGS sequence"/>
</dbReference>
<proteinExistence type="predicted"/>
<keyword evidence="2" id="KW-1185">Reference proteome</keyword>
<gene>
    <name evidence="1" type="ORF">MEUPH1_LOCUS1348</name>
</gene>
<comment type="caution">
    <text evidence="1">The sequence shown here is derived from an EMBL/GenBank/DDBJ whole genome shotgun (WGS) entry which is preliminary data.</text>
</comment>